<dbReference type="Gene3D" id="1.10.260.40">
    <property type="entry name" value="lambda repressor-like DNA-binding domains"/>
    <property type="match status" value="1"/>
</dbReference>
<keyword evidence="2" id="KW-0378">Hydrolase</keyword>
<dbReference type="EC" id="3.4.21.88" evidence="2"/>
<reference evidence="2 3" key="1">
    <citation type="submission" date="2019-08" db="EMBL/GenBank/DDBJ databases">
        <title>Deep-cultivation of Planctomycetes and their phenomic and genomic characterization uncovers novel biology.</title>
        <authorList>
            <person name="Wiegand S."/>
            <person name="Jogler M."/>
            <person name="Boedeker C."/>
            <person name="Pinto D."/>
            <person name="Vollmers J."/>
            <person name="Rivas-Marin E."/>
            <person name="Kohn T."/>
            <person name="Peeters S.H."/>
            <person name="Heuer A."/>
            <person name="Rast P."/>
            <person name="Oberbeckmann S."/>
            <person name="Bunk B."/>
            <person name="Jeske O."/>
            <person name="Meyerdierks A."/>
            <person name="Storesund J.E."/>
            <person name="Kallscheuer N."/>
            <person name="Luecker S."/>
            <person name="Lage O.M."/>
            <person name="Pohl T."/>
            <person name="Merkel B.J."/>
            <person name="Hornburger P."/>
            <person name="Mueller R.-W."/>
            <person name="Bruemmer F."/>
            <person name="Labrenz M."/>
            <person name="Spormann A.M."/>
            <person name="Op den Camp H."/>
            <person name="Overmann J."/>
            <person name="Amann R."/>
            <person name="Jetten M.S.M."/>
            <person name="Mascher T."/>
            <person name="Medema M.H."/>
            <person name="Devos D.P."/>
            <person name="Kaster A.-K."/>
            <person name="Ovreas L."/>
            <person name="Rohde M."/>
            <person name="Galperin M.Y."/>
            <person name="Jogler C."/>
        </authorList>
    </citation>
    <scope>NUCLEOTIDE SEQUENCE [LARGE SCALE GENOMIC DNA]</scope>
    <source>
        <strain evidence="2 3">OJF2</strain>
    </source>
</reference>
<dbReference type="InterPro" id="IPR039418">
    <property type="entry name" value="LexA-like"/>
</dbReference>
<dbReference type="GO" id="GO:0003677">
    <property type="term" value="F:DNA binding"/>
    <property type="evidence" value="ECO:0007669"/>
    <property type="project" value="InterPro"/>
</dbReference>
<dbReference type="Pfam" id="PF00717">
    <property type="entry name" value="Peptidase_S24"/>
    <property type="match status" value="1"/>
</dbReference>
<dbReference type="Proteomes" id="UP000324233">
    <property type="component" value="Chromosome"/>
</dbReference>
<sequence>MARRKTLPESLRAKHALAERLASLRLELFGERGGPEMARRLGIPVRTWYNYEGGVTVPAEVVLRIIDLTSAEPQWLLTGKGPKFRQSPFRDFDVSEKSPVVKVGDLLRTALQLLENGDVAEPGQPKAGEVPATQFELPQSSPARKELLEAQQENRCIRVQGDAMAPVVADGAAIAYSRQPEPAAHLDGKIVVAWIDEQPIVRWFQDCGQYGLLRAENPDTTPRQQLVDLRPGADAPRIRRVFWIDTPH</sequence>
<evidence type="ECO:0000259" key="1">
    <source>
        <dbReference type="Pfam" id="PF00717"/>
    </source>
</evidence>
<dbReference type="CDD" id="cd06529">
    <property type="entry name" value="S24_LexA-like"/>
    <property type="match status" value="1"/>
</dbReference>
<evidence type="ECO:0000313" key="2">
    <source>
        <dbReference type="EMBL" id="QEH32758.1"/>
    </source>
</evidence>
<keyword evidence="3" id="KW-1185">Reference proteome</keyword>
<dbReference type="RefSeq" id="WP_148592166.1">
    <property type="nucleotide sequence ID" value="NZ_CP042997.1"/>
</dbReference>
<protein>
    <submittedName>
        <fullName evidence="2">LexA repressor</fullName>
        <ecNumber evidence="2">3.4.21.88</ecNumber>
    </submittedName>
</protein>
<evidence type="ECO:0000313" key="3">
    <source>
        <dbReference type="Proteomes" id="UP000324233"/>
    </source>
</evidence>
<dbReference type="GO" id="GO:0004252">
    <property type="term" value="F:serine-type endopeptidase activity"/>
    <property type="evidence" value="ECO:0007669"/>
    <property type="project" value="UniProtKB-EC"/>
</dbReference>
<feature type="domain" description="Peptidase S24/S26A/S26B/S26C" evidence="1">
    <location>
        <begin position="127"/>
        <end position="223"/>
    </location>
</feature>
<organism evidence="2 3">
    <name type="scientific">Aquisphaera giovannonii</name>
    <dbReference type="NCBI Taxonomy" id="406548"/>
    <lineage>
        <taxon>Bacteria</taxon>
        <taxon>Pseudomonadati</taxon>
        <taxon>Planctomycetota</taxon>
        <taxon>Planctomycetia</taxon>
        <taxon>Isosphaerales</taxon>
        <taxon>Isosphaeraceae</taxon>
        <taxon>Aquisphaera</taxon>
    </lineage>
</organism>
<dbReference type="CDD" id="cd00093">
    <property type="entry name" value="HTH_XRE"/>
    <property type="match status" value="1"/>
</dbReference>
<dbReference type="InterPro" id="IPR001387">
    <property type="entry name" value="Cro/C1-type_HTH"/>
</dbReference>
<dbReference type="InterPro" id="IPR036286">
    <property type="entry name" value="LexA/Signal_pep-like_sf"/>
</dbReference>
<dbReference type="InterPro" id="IPR010982">
    <property type="entry name" value="Lambda_DNA-bd_dom_sf"/>
</dbReference>
<dbReference type="OrthoDB" id="256139at2"/>
<dbReference type="SUPFAM" id="SSF51306">
    <property type="entry name" value="LexA/Signal peptidase"/>
    <property type="match status" value="1"/>
</dbReference>
<dbReference type="AlphaFoldDB" id="A0A5B9VWW2"/>
<dbReference type="SUPFAM" id="SSF47413">
    <property type="entry name" value="lambda repressor-like DNA-binding domains"/>
    <property type="match status" value="1"/>
</dbReference>
<gene>
    <name evidence="2" type="primary">lexA_1</name>
    <name evidence="2" type="ORF">OJF2_12380</name>
</gene>
<dbReference type="EMBL" id="CP042997">
    <property type="protein sequence ID" value="QEH32758.1"/>
    <property type="molecule type" value="Genomic_DNA"/>
</dbReference>
<proteinExistence type="predicted"/>
<dbReference type="InterPro" id="IPR015927">
    <property type="entry name" value="Peptidase_S24_S26A/B/C"/>
</dbReference>
<dbReference type="KEGG" id="agv:OJF2_12380"/>
<accession>A0A5B9VWW2</accession>
<dbReference type="Gene3D" id="2.10.109.10">
    <property type="entry name" value="Umud Fragment, subunit A"/>
    <property type="match status" value="1"/>
</dbReference>
<name>A0A5B9VWW2_9BACT</name>